<protein>
    <submittedName>
        <fullName evidence="8">Sulfatase-like hydrolase/transferase</fullName>
    </submittedName>
</protein>
<evidence type="ECO:0000256" key="6">
    <source>
        <dbReference type="SAM" id="Phobius"/>
    </source>
</evidence>
<evidence type="ECO:0000256" key="5">
    <source>
        <dbReference type="ARBA" id="ARBA00023136"/>
    </source>
</evidence>
<feature type="domain" description="Sulfatase N-terminal" evidence="7">
    <location>
        <begin position="259"/>
        <end position="452"/>
    </location>
</feature>
<sequence length="474" mass="53638">MNLQSPLLNRSAWYKTGWLRIVLAVIALVFLNGIFQYVALRFGYTRYFLGFELLAAVVVFALGYRWSGLLLFFVGLVLEIVLGLTGLFHFMNIREALDMAEFALLARPEDIFGFVVSFVLVVGCFWVAGTLLSGVRSSRMALIGGVFVVGLTYGQWSVSEERGDFFTPVLASQDALLFGSASFLLKNTLDLNRVKQAVDGNPDVEYHKIQHPSAADGVMWGGAPDSRRILFVISEAWGLPRDPNILEKQILSLRNSVHVQDLELKSVYARGATAAGELRELCGLIPSRMNFGKMSSELVGECLPKKLKALGYRTVAVHGADSGMYRRSRWYPVLGFEKMFFKNDMPASESNCYSFPGYCDRNIFPVVRDQLKNEQVFVYWLTLNTHVPYDRRDISHYRDDLCSEFSRENTNEMLCNYQNLHAQFFDGLAHLIKDDALRGVEVVVVGDHAPIFLDGETRERFERERVPVLHFTVK</sequence>
<feature type="transmembrane region" description="Helical" evidence="6">
    <location>
        <begin position="111"/>
        <end position="133"/>
    </location>
</feature>
<keyword evidence="5 6" id="KW-0472">Membrane</keyword>
<evidence type="ECO:0000313" key="9">
    <source>
        <dbReference type="Proteomes" id="UP001595729"/>
    </source>
</evidence>
<keyword evidence="9" id="KW-1185">Reference proteome</keyword>
<dbReference type="RefSeq" id="WP_382169661.1">
    <property type="nucleotide sequence ID" value="NZ_JBHRXX010000001.1"/>
</dbReference>
<dbReference type="Gene3D" id="3.40.720.10">
    <property type="entry name" value="Alkaline Phosphatase, subunit A"/>
    <property type="match status" value="1"/>
</dbReference>
<dbReference type="PANTHER" id="PTHR47371:SF3">
    <property type="entry name" value="PHOSPHOGLYCEROL TRANSFERASE I"/>
    <property type="match status" value="1"/>
</dbReference>
<feature type="transmembrane region" description="Helical" evidence="6">
    <location>
        <begin position="44"/>
        <end position="62"/>
    </location>
</feature>
<evidence type="ECO:0000259" key="7">
    <source>
        <dbReference type="Pfam" id="PF00884"/>
    </source>
</evidence>
<keyword evidence="3 6" id="KW-0812">Transmembrane</keyword>
<dbReference type="Pfam" id="PF00884">
    <property type="entry name" value="Sulfatase"/>
    <property type="match status" value="1"/>
</dbReference>
<dbReference type="InterPro" id="IPR050448">
    <property type="entry name" value="OpgB/LTA_synthase_biosynth"/>
</dbReference>
<name>A0ABV7W1A7_9BURK</name>
<dbReference type="Proteomes" id="UP001595729">
    <property type="component" value="Unassembled WGS sequence"/>
</dbReference>
<dbReference type="EMBL" id="JBHRXX010000001">
    <property type="protein sequence ID" value="MFC3682033.1"/>
    <property type="molecule type" value="Genomic_DNA"/>
</dbReference>
<proteinExistence type="predicted"/>
<keyword evidence="2" id="KW-1003">Cell membrane</keyword>
<evidence type="ECO:0000256" key="1">
    <source>
        <dbReference type="ARBA" id="ARBA00004651"/>
    </source>
</evidence>
<comment type="subcellular location">
    <subcellularLocation>
        <location evidence="1">Cell membrane</location>
        <topology evidence="1">Multi-pass membrane protein</topology>
    </subcellularLocation>
</comment>
<dbReference type="SUPFAM" id="SSF53649">
    <property type="entry name" value="Alkaline phosphatase-like"/>
    <property type="match status" value="1"/>
</dbReference>
<reference evidence="9" key="1">
    <citation type="journal article" date="2019" name="Int. J. Syst. Evol. Microbiol.">
        <title>The Global Catalogue of Microorganisms (GCM) 10K type strain sequencing project: providing services to taxonomists for standard genome sequencing and annotation.</title>
        <authorList>
            <consortium name="The Broad Institute Genomics Platform"/>
            <consortium name="The Broad Institute Genome Sequencing Center for Infectious Disease"/>
            <person name="Wu L."/>
            <person name="Ma J."/>
        </authorList>
    </citation>
    <scope>NUCLEOTIDE SEQUENCE [LARGE SCALE GENOMIC DNA]</scope>
    <source>
        <strain evidence="9">KCTC 42501</strain>
    </source>
</reference>
<evidence type="ECO:0000313" key="8">
    <source>
        <dbReference type="EMBL" id="MFC3682033.1"/>
    </source>
</evidence>
<feature type="transmembrane region" description="Helical" evidence="6">
    <location>
        <begin position="140"/>
        <end position="159"/>
    </location>
</feature>
<feature type="transmembrane region" description="Helical" evidence="6">
    <location>
        <begin position="21"/>
        <end position="38"/>
    </location>
</feature>
<evidence type="ECO:0000256" key="2">
    <source>
        <dbReference type="ARBA" id="ARBA00022475"/>
    </source>
</evidence>
<evidence type="ECO:0000256" key="4">
    <source>
        <dbReference type="ARBA" id="ARBA00022989"/>
    </source>
</evidence>
<feature type="transmembrane region" description="Helical" evidence="6">
    <location>
        <begin position="69"/>
        <end position="91"/>
    </location>
</feature>
<comment type="caution">
    <text evidence="8">The sequence shown here is derived from an EMBL/GenBank/DDBJ whole genome shotgun (WGS) entry which is preliminary data.</text>
</comment>
<evidence type="ECO:0000256" key="3">
    <source>
        <dbReference type="ARBA" id="ARBA00022692"/>
    </source>
</evidence>
<dbReference type="InterPro" id="IPR017850">
    <property type="entry name" value="Alkaline_phosphatase_core_sf"/>
</dbReference>
<dbReference type="InterPro" id="IPR000917">
    <property type="entry name" value="Sulfatase_N"/>
</dbReference>
<organism evidence="8 9">
    <name type="scientific">Hydrogenophaga luteola</name>
    <dbReference type="NCBI Taxonomy" id="1591122"/>
    <lineage>
        <taxon>Bacteria</taxon>
        <taxon>Pseudomonadati</taxon>
        <taxon>Pseudomonadota</taxon>
        <taxon>Betaproteobacteria</taxon>
        <taxon>Burkholderiales</taxon>
        <taxon>Comamonadaceae</taxon>
        <taxon>Hydrogenophaga</taxon>
    </lineage>
</organism>
<dbReference type="PANTHER" id="PTHR47371">
    <property type="entry name" value="LIPOTEICHOIC ACID SYNTHASE"/>
    <property type="match status" value="1"/>
</dbReference>
<keyword evidence="4 6" id="KW-1133">Transmembrane helix</keyword>
<gene>
    <name evidence="8" type="ORF">ACFOPI_00420</name>
</gene>
<accession>A0ABV7W1A7</accession>